<dbReference type="PROSITE" id="PS00292">
    <property type="entry name" value="CYCLINS"/>
    <property type="match status" value="1"/>
</dbReference>
<dbReference type="CDD" id="cd20562">
    <property type="entry name" value="CYCLIN_AtCycA_like_rpt1"/>
    <property type="match status" value="1"/>
</dbReference>
<evidence type="ECO:0000313" key="9">
    <source>
        <dbReference type="Proteomes" id="UP000504621"/>
    </source>
</evidence>
<dbReference type="Pfam" id="PF00134">
    <property type="entry name" value="Cyclin_N"/>
    <property type="match status" value="1"/>
</dbReference>
<keyword evidence="3 5" id="KW-0195">Cyclin</keyword>
<dbReference type="InterPro" id="IPR036915">
    <property type="entry name" value="Cyclin-like_sf"/>
</dbReference>
<gene>
    <name evidence="10" type="primary">LOC110416918</name>
</gene>
<evidence type="ECO:0000256" key="2">
    <source>
        <dbReference type="ARBA" id="ARBA00022618"/>
    </source>
</evidence>
<dbReference type="SUPFAM" id="SSF47954">
    <property type="entry name" value="Cyclin-like"/>
    <property type="match status" value="2"/>
</dbReference>
<organism evidence="9 10">
    <name type="scientific">Herrania umbratica</name>
    <dbReference type="NCBI Taxonomy" id="108875"/>
    <lineage>
        <taxon>Eukaryota</taxon>
        <taxon>Viridiplantae</taxon>
        <taxon>Streptophyta</taxon>
        <taxon>Embryophyta</taxon>
        <taxon>Tracheophyta</taxon>
        <taxon>Spermatophyta</taxon>
        <taxon>Magnoliopsida</taxon>
        <taxon>eudicotyledons</taxon>
        <taxon>Gunneridae</taxon>
        <taxon>Pentapetalae</taxon>
        <taxon>rosids</taxon>
        <taxon>malvids</taxon>
        <taxon>Malvales</taxon>
        <taxon>Malvaceae</taxon>
        <taxon>Byttnerioideae</taxon>
        <taxon>Herrania</taxon>
    </lineage>
</organism>
<dbReference type="GO" id="GO:0051301">
    <property type="term" value="P:cell division"/>
    <property type="evidence" value="ECO:0007669"/>
    <property type="project" value="UniProtKB-KW"/>
</dbReference>
<dbReference type="RefSeq" id="XP_021284735.1">
    <property type="nucleotide sequence ID" value="XM_021429060.1"/>
</dbReference>
<keyword evidence="4" id="KW-0131">Cell cycle</keyword>
<reference evidence="10" key="1">
    <citation type="submission" date="2025-08" db="UniProtKB">
        <authorList>
            <consortium name="RefSeq"/>
        </authorList>
    </citation>
    <scope>IDENTIFICATION</scope>
    <source>
        <tissue evidence="10">Leaf</tissue>
    </source>
</reference>
<feature type="domain" description="Cyclin-like" evidence="7">
    <location>
        <begin position="371"/>
        <end position="459"/>
    </location>
</feature>
<dbReference type="SMART" id="SM01332">
    <property type="entry name" value="Cyclin_C"/>
    <property type="match status" value="1"/>
</dbReference>
<evidence type="ECO:0000256" key="4">
    <source>
        <dbReference type="ARBA" id="ARBA00023306"/>
    </source>
</evidence>
<proteinExistence type="inferred from homology"/>
<dbReference type="InterPro" id="IPR048258">
    <property type="entry name" value="Cyclins_cyclin-box"/>
</dbReference>
<dbReference type="AlphaFoldDB" id="A0A6J1AD56"/>
<dbReference type="FunFam" id="1.10.472.10:FF:000167">
    <property type="entry name" value="Mitotic cyclin 6"/>
    <property type="match status" value="1"/>
</dbReference>
<feature type="region of interest" description="Disordered" evidence="6">
    <location>
        <begin position="1"/>
        <end position="33"/>
    </location>
</feature>
<feature type="domain" description="Cyclin C-terminal" evidence="8">
    <location>
        <begin position="367"/>
        <end position="490"/>
    </location>
</feature>
<feature type="compositionally biased region" description="Low complexity" evidence="6">
    <location>
        <begin position="9"/>
        <end position="22"/>
    </location>
</feature>
<keyword evidence="9" id="KW-1185">Reference proteome</keyword>
<evidence type="ECO:0000313" key="10">
    <source>
        <dbReference type="RefSeq" id="XP_021284735.1"/>
    </source>
</evidence>
<evidence type="ECO:0000256" key="5">
    <source>
        <dbReference type="RuleBase" id="RU000383"/>
    </source>
</evidence>
<dbReference type="Pfam" id="PF02984">
    <property type="entry name" value="Cyclin_C"/>
    <property type="match status" value="1"/>
</dbReference>
<evidence type="ECO:0000259" key="7">
    <source>
        <dbReference type="SMART" id="SM00385"/>
    </source>
</evidence>
<dbReference type="InterPro" id="IPR013763">
    <property type="entry name" value="Cyclin-like_dom"/>
</dbReference>
<dbReference type="FunFam" id="1.10.472.10:FF:000013">
    <property type="entry name" value="Cyclin A1"/>
    <property type="match status" value="1"/>
</dbReference>
<evidence type="ECO:0000256" key="6">
    <source>
        <dbReference type="SAM" id="MobiDB-lite"/>
    </source>
</evidence>
<dbReference type="GO" id="GO:0044772">
    <property type="term" value="P:mitotic cell cycle phase transition"/>
    <property type="evidence" value="ECO:0007669"/>
    <property type="project" value="InterPro"/>
</dbReference>
<dbReference type="SMART" id="SM00385">
    <property type="entry name" value="CYCLIN"/>
    <property type="match status" value="2"/>
</dbReference>
<accession>A0A6J1AD56</accession>
<dbReference type="InterPro" id="IPR004367">
    <property type="entry name" value="Cyclin_C-dom"/>
</dbReference>
<dbReference type="InterPro" id="IPR039361">
    <property type="entry name" value="Cyclin"/>
</dbReference>
<evidence type="ECO:0000259" key="8">
    <source>
        <dbReference type="SMART" id="SM01332"/>
    </source>
</evidence>
<protein>
    <submittedName>
        <fullName evidence="10">Cyclin-A1-4-like</fullName>
    </submittedName>
</protein>
<dbReference type="PANTHER" id="PTHR10177">
    <property type="entry name" value="CYCLINS"/>
    <property type="match status" value="1"/>
</dbReference>
<dbReference type="InterPro" id="IPR006671">
    <property type="entry name" value="Cyclin_N"/>
</dbReference>
<dbReference type="Gene3D" id="1.10.472.10">
    <property type="entry name" value="Cyclin-like"/>
    <property type="match status" value="2"/>
</dbReference>
<dbReference type="GeneID" id="110416918"/>
<dbReference type="InterPro" id="IPR046965">
    <property type="entry name" value="Cyclin_A/B-like"/>
</dbReference>
<dbReference type="GO" id="GO:0016538">
    <property type="term" value="F:cyclin-dependent protein serine/threonine kinase regulator activity"/>
    <property type="evidence" value="ECO:0007669"/>
    <property type="project" value="InterPro"/>
</dbReference>
<dbReference type="PIRSF" id="PIRSF001771">
    <property type="entry name" value="Cyclin_A_B_D_E"/>
    <property type="match status" value="1"/>
</dbReference>
<dbReference type="OrthoDB" id="5590282at2759"/>
<keyword evidence="2" id="KW-0132">Cell division</keyword>
<dbReference type="Proteomes" id="UP000504621">
    <property type="component" value="Unplaced"/>
</dbReference>
<feature type="domain" description="Cyclin-like" evidence="7">
    <location>
        <begin position="274"/>
        <end position="358"/>
    </location>
</feature>
<evidence type="ECO:0000256" key="3">
    <source>
        <dbReference type="ARBA" id="ARBA00023127"/>
    </source>
</evidence>
<name>A0A6J1AD56_9ROSI</name>
<evidence type="ECO:0000256" key="1">
    <source>
        <dbReference type="ARBA" id="ARBA00006955"/>
    </source>
</evidence>
<comment type="similarity">
    <text evidence="1">Belongs to the cyclin family. Cyclin AB subfamily.</text>
</comment>
<sequence length="503" mass="56521">MMSTRNRRLSTSSTSSTAKRPSITGNHSKKMGAVKTQFIKKRAALSDITNQGNGYPNGSRVVVIRSKPMAPCTSKLAKKKETSTCTQDPGLSRPTTLSPESCADVSCMDTIWTRGDDQPTPKVSGLLSPSSMCTPGSMDISPDRSLSGSVSLDETMSTCDSLKSPEFEYLENEDVSAVNWIERKANYNLCISKYMQREATSGKICKRNILSDMGPNGNAVAVDNASKDPQFCTLIAQDIYKNARASEAKKGPSTDFMEKVQKDINASMRAILIDWLVEVTEEYRLLPETLFLTVNYIDRYLSGNSINRQQLQLLGVACMMIASKYEEICAPQVKEFCYVTDNTYCKDEILQMESAVLNYLKFEMTVPTAKFFLRHFVHAVQMINQVQPMQFEYLANYIVELSLLEYTMLHYAPSLIAASAAFLAKFILSPTKKPWDSILEHYTLYQPSDMCDCVKSLHHLCRNGGRASLPAIREKYSQHKYKFVAKKYCPASIPQEFFQDWSK</sequence>